<dbReference type="CDD" id="cd15482">
    <property type="entry name" value="Sialidase_non-viral"/>
    <property type="match status" value="1"/>
</dbReference>
<comment type="catalytic activity">
    <reaction evidence="1">
        <text>Hydrolysis of alpha-(2-&gt;3)-, alpha-(2-&gt;6)-, alpha-(2-&gt;8)- glycosidic linkages of terminal sialic acid residues in oligosaccharides, glycoproteins, glycolipids, colominic acid and synthetic substrates.</text>
        <dbReference type="EC" id="3.2.1.18"/>
    </reaction>
</comment>
<name>A0A5B3GY76_9BACT</name>
<dbReference type="GO" id="GO:0006689">
    <property type="term" value="P:ganglioside catabolic process"/>
    <property type="evidence" value="ECO:0007669"/>
    <property type="project" value="TreeGrafter"/>
</dbReference>
<evidence type="ECO:0000313" key="6">
    <source>
        <dbReference type="Proteomes" id="UP000322940"/>
    </source>
</evidence>
<reference evidence="5 6" key="1">
    <citation type="journal article" date="2019" name="Nat. Med.">
        <title>A library of human gut bacterial isolates paired with longitudinal multiomics data enables mechanistic microbiome research.</title>
        <authorList>
            <person name="Poyet M."/>
            <person name="Groussin M."/>
            <person name="Gibbons S.M."/>
            <person name="Avila-Pacheco J."/>
            <person name="Jiang X."/>
            <person name="Kearney S.M."/>
            <person name="Perrotta A.R."/>
            <person name="Berdy B."/>
            <person name="Zhao S."/>
            <person name="Lieberman T.D."/>
            <person name="Swanson P.K."/>
            <person name="Smith M."/>
            <person name="Roesemann S."/>
            <person name="Alexander J.E."/>
            <person name="Rich S.A."/>
            <person name="Livny J."/>
            <person name="Vlamakis H."/>
            <person name="Clish C."/>
            <person name="Bullock K."/>
            <person name="Deik A."/>
            <person name="Scott J."/>
            <person name="Pierce K.A."/>
            <person name="Xavier R.J."/>
            <person name="Alm E.J."/>
        </authorList>
    </citation>
    <scope>NUCLEOTIDE SEQUENCE [LARGE SCALE GENOMIC DNA]</scope>
    <source>
        <strain evidence="5 6">BIOML-A266</strain>
    </source>
</reference>
<dbReference type="GO" id="GO:0004308">
    <property type="term" value="F:exo-alpha-sialidase activity"/>
    <property type="evidence" value="ECO:0007669"/>
    <property type="project" value="UniProtKB-EC"/>
</dbReference>
<dbReference type="Proteomes" id="UP000322940">
    <property type="component" value="Unassembled WGS sequence"/>
</dbReference>
<evidence type="ECO:0000256" key="3">
    <source>
        <dbReference type="ARBA" id="ARBA00012733"/>
    </source>
</evidence>
<dbReference type="InterPro" id="IPR011040">
    <property type="entry name" value="Sialidase"/>
</dbReference>
<evidence type="ECO:0000259" key="4">
    <source>
        <dbReference type="Pfam" id="PF13088"/>
    </source>
</evidence>
<dbReference type="SUPFAM" id="SSF50939">
    <property type="entry name" value="Sialidases"/>
    <property type="match status" value="1"/>
</dbReference>
<dbReference type="EC" id="3.2.1.18" evidence="3"/>
<dbReference type="Pfam" id="PF13088">
    <property type="entry name" value="BNR_2"/>
    <property type="match status" value="1"/>
</dbReference>
<gene>
    <name evidence="5" type="ORF">F2Y10_09330</name>
</gene>
<dbReference type="InterPro" id="IPR026856">
    <property type="entry name" value="Sialidase_fam"/>
</dbReference>
<evidence type="ECO:0000256" key="1">
    <source>
        <dbReference type="ARBA" id="ARBA00000427"/>
    </source>
</evidence>
<dbReference type="InterPro" id="IPR036278">
    <property type="entry name" value="Sialidase_sf"/>
</dbReference>
<dbReference type="GO" id="GO:0016020">
    <property type="term" value="C:membrane"/>
    <property type="evidence" value="ECO:0007669"/>
    <property type="project" value="TreeGrafter"/>
</dbReference>
<sequence length="380" mass="42327">MLLGIMLTAEAAAASTAAGKPVRDSAAPAVGEAVTVYTEGEAGYAGFRIPVIIRTVDGTLIAFAEARRHDKRDSGDIDLVMRRSEDDGHTWGPITTVWDDGSNTCGNPAPAILSDGRIVMLATWNRGCDRERQIENHTSVDTRRVFVLRSEDHGRTWSHPEEITSEVKAPEWTWYATGPCHAIVKRRTPHKGRIVVPANHKRLGNDGRVESYSQLLFSDDEGLTWQLGAVSQRGGNESTVAELADGSLLLNMRHYERGDSLRLYAVSRDGGTSWCCQGEHPELVEPRCQGSLLNLTRGERPTRHLLFCNPHDPRRRHNLSLCESRDNGRTWIHLTTVCPGPAAYSDLVRLDRNRIGVLYENGDEDDLYRRISFTIVTLRP</sequence>
<accession>A0A5B3GY76</accession>
<organism evidence="5 6">
    <name type="scientific">Alistipes onderdonkii</name>
    <dbReference type="NCBI Taxonomy" id="328813"/>
    <lineage>
        <taxon>Bacteria</taxon>
        <taxon>Pseudomonadati</taxon>
        <taxon>Bacteroidota</taxon>
        <taxon>Bacteroidia</taxon>
        <taxon>Bacteroidales</taxon>
        <taxon>Rikenellaceae</taxon>
        <taxon>Alistipes</taxon>
    </lineage>
</organism>
<comment type="caution">
    <text evidence="5">The sequence shown here is derived from an EMBL/GenBank/DDBJ whole genome shotgun (WGS) entry which is preliminary data.</text>
</comment>
<protein>
    <recommendedName>
        <fullName evidence="3">exo-alpha-sialidase</fullName>
        <ecNumber evidence="3">3.2.1.18</ecNumber>
    </recommendedName>
</protein>
<dbReference type="EMBL" id="VVXH01000008">
    <property type="protein sequence ID" value="KAA2378222.1"/>
    <property type="molecule type" value="Genomic_DNA"/>
</dbReference>
<dbReference type="AlphaFoldDB" id="A0A5B3GY76"/>
<evidence type="ECO:0000256" key="2">
    <source>
        <dbReference type="ARBA" id="ARBA00009348"/>
    </source>
</evidence>
<feature type="domain" description="Sialidase" evidence="4">
    <location>
        <begin position="58"/>
        <end position="351"/>
    </location>
</feature>
<dbReference type="Gene3D" id="2.120.10.10">
    <property type="match status" value="1"/>
</dbReference>
<dbReference type="GO" id="GO:0009313">
    <property type="term" value="P:oligosaccharide catabolic process"/>
    <property type="evidence" value="ECO:0007669"/>
    <property type="project" value="TreeGrafter"/>
</dbReference>
<proteinExistence type="inferred from homology"/>
<comment type="similarity">
    <text evidence="2">Belongs to the glycosyl hydrolase 33 family.</text>
</comment>
<dbReference type="PANTHER" id="PTHR10628">
    <property type="entry name" value="SIALIDASE"/>
    <property type="match status" value="1"/>
</dbReference>
<dbReference type="PANTHER" id="PTHR10628:SF30">
    <property type="entry name" value="EXO-ALPHA-SIALIDASE"/>
    <property type="match status" value="1"/>
</dbReference>
<evidence type="ECO:0000313" key="5">
    <source>
        <dbReference type="EMBL" id="KAA2378222.1"/>
    </source>
</evidence>
<dbReference type="GO" id="GO:0005737">
    <property type="term" value="C:cytoplasm"/>
    <property type="evidence" value="ECO:0007669"/>
    <property type="project" value="TreeGrafter"/>
</dbReference>